<reference evidence="3 4" key="1">
    <citation type="submission" date="2020-04" db="EMBL/GenBank/DDBJ databases">
        <title>Plant Genome Project.</title>
        <authorList>
            <person name="Zhang R.-G."/>
        </authorList>
    </citation>
    <scope>NUCLEOTIDE SEQUENCE [LARGE SCALE GENOMIC DNA]</scope>
    <source>
        <strain evidence="3">YNK0</strain>
        <tissue evidence="3">Leaf</tissue>
    </source>
</reference>
<keyword evidence="4" id="KW-1185">Reference proteome</keyword>
<feature type="region of interest" description="Disordered" evidence="1">
    <location>
        <begin position="118"/>
        <end position="148"/>
    </location>
</feature>
<proteinExistence type="predicted"/>
<evidence type="ECO:0000256" key="1">
    <source>
        <dbReference type="SAM" id="MobiDB-lite"/>
    </source>
</evidence>
<name>A0A834YSR1_TETSI</name>
<gene>
    <name evidence="3" type="ORF">HHK36_018821</name>
</gene>
<feature type="compositionally biased region" description="Low complexity" evidence="1">
    <location>
        <begin position="122"/>
        <end position="136"/>
    </location>
</feature>
<evidence type="ECO:0000259" key="2">
    <source>
        <dbReference type="Pfam" id="PF13837"/>
    </source>
</evidence>
<dbReference type="GO" id="GO:0000976">
    <property type="term" value="F:transcription cis-regulatory region binding"/>
    <property type="evidence" value="ECO:0007669"/>
    <property type="project" value="TreeGrafter"/>
</dbReference>
<feature type="domain" description="Myb/SANT-like DNA-binding" evidence="2">
    <location>
        <begin position="21"/>
        <end position="84"/>
    </location>
</feature>
<dbReference type="PANTHER" id="PTHR31307">
    <property type="entry name" value="TRIHELIX TRANSCRIPTION FACTOR ASIL2"/>
    <property type="match status" value="1"/>
</dbReference>
<protein>
    <recommendedName>
        <fullName evidence="2">Myb/SANT-like DNA-binding domain-containing protein</fullName>
    </recommendedName>
</protein>
<evidence type="ECO:0000313" key="3">
    <source>
        <dbReference type="EMBL" id="KAF8394884.1"/>
    </source>
</evidence>
<sequence length="300" mass="34335">MRPITFFCSSHPNGPGGVLSRGNLRQKDWKEVADAVNGRQNGVKPRRTDIQCKNRIDTLKKKYKLEKSKPPPSKWLFYSHLDHLIGTNAMAAANKKITYHMPTAVTFTVKACKEKLNPNPNPNYNAVYSGGSTESSRGGGGDERDEDMAFDGGVRKQRMDSMNSSDGTTFRELARAILKLGEVYERIESSKQQQMLELERERMKFTKDLEFQRMHMFMEAQLEIEKMKRPNYASGTGANFFLFFWTVNHDCINRNIGKEQSMFADREEVIDGNGMNTLHILEREDNSEISFESRLDILIS</sequence>
<dbReference type="InterPro" id="IPR044823">
    <property type="entry name" value="ASIL1/2-like"/>
</dbReference>
<dbReference type="Proteomes" id="UP000655225">
    <property type="component" value="Unassembled WGS sequence"/>
</dbReference>
<dbReference type="InterPro" id="IPR044822">
    <property type="entry name" value="Myb_DNA-bind_4"/>
</dbReference>
<organism evidence="3 4">
    <name type="scientific">Tetracentron sinense</name>
    <name type="common">Spur-leaf</name>
    <dbReference type="NCBI Taxonomy" id="13715"/>
    <lineage>
        <taxon>Eukaryota</taxon>
        <taxon>Viridiplantae</taxon>
        <taxon>Streptophyta</taxon>
        <taxon>Embryophyta</taxon>
        <taxon>Tracheophyta</taxon>
        <taxon>Spermatophyta</taxon>
        <taxon>Magnoliopsida</taxon>
        <taxon>Trochodendrales</taxon>
        <taxon>Trochodendraceae</taxon>
        <taxon>Tetracentron</taxon>
    </lineage>
</organism>
<dbReference type="AlphaFoldDB" id="A0A834YSR1"/>
<dbReference type="OrthoDB" id="2019351at2759"/>
<dbReference type="PANTHER" id="PTHR31307:SF40">
    <property type="entry name" value="TRIHELIX TRANSCRIPTION FACTOR ENAP1-RELATED"/>
    <property type="match status" value="1"/>
</dbReference>
<dbReference type="OMA" id="PLSNWCF"/>
<evidence type="ECO:0000313" key="4">
    <source>
        <dbReference type="Proteomes" id="UP000655225"/>
    </source>
</evidence>
<dbReference type="Pfam" id="PF13837">
    <property type="entry name" value="Myb_DNA-bind_4"/>
    <property type="match status" value="1"/>
</dbReference>
<dbReference type="EMBL" id="JABCRI010000013">
    <property type="protein sequence ID" value="KAF8394884.1"/>
    <property type="molecule type" value="Genomic_DNA"/>
</dbReference>
<dbReference type="GO" id="GO:0005634">
    <property type="term" value="C:nucleus"/>
    <property type="evidence" value="ECO:0007669"/>
    <property type="project" value="TreeGrafter"/>
</dbReference>
<accession>A0A834YSR1</accession>
<comment type="caution">
    <text evidence="3">The sequence shown here is derived from an EMBL/GenBank/DDBJ whole genome shotgun (WGS) entry which is preliminary data.</text>
</comment>